<organism evidence="1 2">
    <name type="scientific">Salmonella enterica subsp. enterica serovar Dublin str. SD3246</name>
    <dbReference type="NCBI Taxonomy" id="909945"/>
    <lineage>
        <taxon>Bacteria</taxon>
        <taxon>Pseudomonadati</taxon>
        <taxon>Pseudomonadota</taxon>
        <taxon>Gammaproteobacteria</taxon>
        <taxon>Enterobacterales</taxon>
        <taxon>Enterobacteriaceae</taxon>
        <taxon>Salmonella</taxon>
    </lineage>
</organism>
<dbReference type="AlphaFoldDB" id="A0A8X6EVD2"/>
<dbReference type="AntiFam" id="ANF00057">
    <property type="entry name" value="Translation of E. coli type CRISPR repeat"/>
</dbReference>
<protein>
    <submittedName>
        <fullName evidence="1">Uncharacterized protein</fullName>
    </submittedName>
</protein>
<evidence type="ECO:0000313" key="1">
    <source>
        <dbReference type="EMBL" id="EGE31026.1"/>
    </source>
</evidence>
<gene>
    <name evidence="1" type="ORF">SD3246_3159</name>
</gene>
<accession>A0A8X6EVD2</accession>
<reference evidence="1" key="1">
    <citation type="journal article" date="2011" name="J. Bacteriol.">
        <title>Genome sequences of Salmonella enterica serovar typhimurium, Choleraesuis, Dublin, and Gallinarum strains of well- defined virulence in food-producing animals.</title>
        <authorList>
            <person name="Richardson E.J."/>
            <person name="Limaye B."/>
            <person name="Inamdar H."/>
            <person name="Datta A."/>
            <person name="Manjari K.S."/>
            <person name="Pullinger G.D."/>
            <person name="Thomson N.R."/>
            <person name="Joshi R.R."/>
            <person name="Watson M."/>
            <person name="Stevens M.P."/>
        </authorList>
    </citation>
    <scope>NUCLEOTIDE SEQUENCE [LARGE SCALE GENOMIC DNA]</scope>
    <source>
        <strain evidence="1">3246</strain>
    </source>
</reference>
<dbReference type="EMBL" id="CM001151">
    <property type="protein sequence ID" value="EGE31026.1"/>
    <property type="molecule type" value="Genomic_DNA"/>
</dbReference>
<evidence type="ECO:0000313" key="2">
    <source>
        <dbReference type="Proteomes" id="UP000002794"/>
    </source>
</evidence>
<name>A0A8X6EVD2_SALDU</name>
<sequence>MFPAPAGINCRACPGQIADYCVPRASGDKLLPVCAVVVNNQCSPRQRG</sequence>
<proteinExistence type="predicted"/>
<dbReference type="Proteomes" id="UP000002794">
    <property type="component" value="Chromosome"/>
</dbReference>